<accession>A0ABX2GXS9</accession>
<organism evidence="4 5">
    <name type="scientific">Faecalicatena fissicatena</name>
    <dbReference type="NCBI Taxonomy" id="290055"/>
    <lineage>
        <taxon>Bacteria</taxon>
        <taxon>Bacillati</taxon>
        <taxon>Bacillota</taxon>
        <taxon>Clostridia</taxon>
        <taxon>Lachnospirales</taxon>
        <taxon>Lachnospiraceae</taxon>
        <taxon>Faecalicatena</taxon>
    </lineage>
</organism>
<feature type="compositionally biased region" description="Low complexity" evidence="1">
    <location>
        <begin position="118"/>
        <end position="156"/>
    </location>
</feature>
<feature type="domain" description="BIG2" evidence="3">
    <location>
        <begin position="32"/>
        <end position="104"/>
    </location>
</feature>
<reference evidence="4 5" key="1">
    <citation type="journal article" date="2020" name="Cell Host Microbe">
        <title>Functional and Genomic Variation between Human-Derived Isolates of Lachnospiraceae Reveals Inter- and Intra-Species Diversity.</title>
        <authorList>
            <person name="Sorbara M.T."/>
            <person name="Littmann E.R."/>
            <person name="Fontana E."/>
            <person name="Moody T.U."/>
            <person name="Kohout C.E."/>
            <person name="Gjonbalaj M."/>
            <person name="Eaton V."/>
            <person name="Seok R."/>
            <person name="Leiner I.M."/>
            <person name="Pamer E.G."/>
        </authorList>
    </citation>
    <scope>NUCLEOTIDE SEQUENCE [LARGE SCALE GENOMIC DNA]</scope>
    <source>
        <strain evidence="4 5">MSK.14.16</strain>
    </source>
</reference>
<dbReference type="Pfam" id="PF02368">
    <property type="entry name" value="Big_2"/>
    <property type="match status" value="1"/>
</dbReference>
<evidence type="ECO:0000313" key="4">
    <source>
        <dbReference type="EMBL" id="NSG30406.1"/>
    </source>
</evidence>
<keyword evidence="2" id="KW-0732">Signal</keyword>
<evidence type="ECO:0000256" key="2">
    <source>
        <dbReference type="SAM" id="SignalP"/>
    </source>
</evidence>
<dbReference type="Gene3D" id="2.60.40.1080">
    <property type="match status" value="1"/>
</dbReference>
<dbReference type="InterPro" id="IPR003343">
    <property type="entry name" value="Big_2"/>
</dbReference>
<dbReference type="Proteomes" id="UP000821846">
    <property type="component" value="Unassembled WGS sequence"/>
</dbReference>
<dbReference type="InterPro" id="IPR011432">
    <property type="entry name" value="Shr-like_HID"/>
</dbReference>
<feature type="region of interest" description="Disordered" evidence="1">
    <location>
        <begin position="110"/>
        <end position="161"/>
    </location>
</feature>
<dbReference type="RefSeq" id="WP_173866464.1">
    <property type="nucleotide sequence ID" value="NZ_JAAWUU010000029.1"/>
</dbReference>
<dbReference type="InterPro" id="IPR008964">
    <property type="entry name" value="Invasin/intimin_cell_adhesion"/>
</dbReference>
<dbReference type="EMBL" id="JAAWUZ010000029">
    <property type="protein sequence ID" value="NSG30406.1"/>
    <property type="molecule type" value="Genomic_DNA"/>
</dbReference>
<comment type="caution">
    <text evidence="4">The sequence shown here is derived from an EMBL/GenBank/DDBJ whole genome shotgun (WGS) entry which is preliminary data.</text>
</comment>
<evidence type="ECO:0000313" key="5">
    <source>
        <dbReference type="Proteomes" id="UP000821846"/>
    </source>
</evidence>
<evidence type="ECO:0000256" key="1">
    <source>
        <dbReference type="SAM" id="MobiDB-lite"/>
    </source>
</evidence>
<dbReference type="Pfam" id="PF07550">
    <property type="entry name" value="Shr-like_HID"/>
    <property type="match status" value="4"/>
</dbReference>
<keyword evidence="5" id="KW-1185">Reference proteome</keyword>
<proteinExistence type="predicted"/>
<name>A0ABX2GXS9_9FIRM</name>
<protein>
    <submittedName>
        <fullName evidence="4">DUF1533 domain-containing protein</fullName>
    </submittedName>
</protein>
<feature type="signal peptide" evidence="2">
    <location>
        <begin position="1"/>
        <end position="21"/>
    </location>
</feature>
<dbReference type="SMART" id="SM00635">
    <property type="entry name" value="BID_2"/>
    <property type="match status" value="1"/>
</dbReference>
<evidence type="ECO:0000259" key="3">
    <source>
        <dbReference type="SMART" id="SM00635"/>
    </source>
</evidence>
<feature type="chain" id="PRO_5046836510" evidence="2">
    <location>
        <begin position="22"/>
        <end position="1078"/>
    </location>
</feature>
<gene>
    <name evidence="4" type="ORF">HFM93_08970</name>
</gene>
<dbReference type="SUPFAM" id="SSF49373">
    <property type="entry name" value="Invasin/intimin cell-adhesion fragments"/>
    <property type="match status" value="1"/>
</dbReference>
<sequence length="1078" mass="118380">MKRWKKNLLVLALLSFAVIFANVTPKYHTVSAASKTTLNYKKKTLSKGQTLKLKVKGTKKKVKWSSSKKKVASVTSKGKVTAKKKGNAVITAKVGSKKYRCKIKVVLPEKPAVDNNKTPETPATPSTPETPATETPATETPATPSTPETETPATETEAPKTVLVKEAQTKVLDLGYAQYLVVAFEEGYDVENCSVAVDGVDITGAMTKVTDDGSIVKWELTGLNPAKLIVTKKDDQKTQDVVLSDNENPDKPVVKAQEPMYFLTHAAIPTWDYHLTNYDEEGNARVTPKKTTFDLKETAKEDVKYYAPDAELSKNEDADNLYGVSGNVEILFNYTTQEEKDWFDTIADEGALALLSNDESLSTLNDQLAYTKDTTEHGGNVVGRITIPLGQSNFYSNGRYKVRIRSNGNRTLIASIHVVNAQTPSMKISETGAIKSGQNVHFQVENMVYGITVPVEMVTLKTPSGEVKTLEKITDWYLIGNTFVLYNDVNAEGGRNNIEQPGVYTLTVYSNGFKTMSKSFTVAGKTTKAAKTAKTYDVVTRATSGGNSGSSSDGESGNSVMPANLAFSEDLISNAKILTALDVKNASVEAVAERWDNQITACDAVYGEDGVVFYDYTSYYDAVQEAKLKGQYLSFEDYVADENAVTTENRPYAVKVVLEDGLLGETQYNGSYKGKEAPVLTLDADAEFVAEGKDLVLTGQDARTAEYFEKITGIYVNQSWKELTEDQYSVEDGKLVIKDSVLTLGTNTVEIKAEGFKNNTLSVEYKKVLEENLSLVSDKEQYNRGENVVLTVNGSEGDFLKNLNAVKVDGKNIYAKGVAGSDYYYEAAEDLKSITIYDNGNLFNQNKAYTLTLEAEYYEALETEITVQGEEKDVPASEPMISKDEDGQTYLVSFGTQTNFVGWKNKVTSITVNGTAYTEAGWFGMSENQFKWETDGYGNQVLKLKVDSEFDENADNTFTIKAEGYKDLALPLVVNVIKKLTPPQAVSCQKTIFSDYYIVSFGYGSEIEQWQNQITGIKVNGTEYSLVTSSFSVGDTTTYCLLKNDGQIYVGTNAVADGENTIEISAEGYEDCTVTFTK</sequence>